<dbReference type="GO" id="GO:0004252">
    <property type="term" value="F:serine-type endopeptidase activity"/>
    <property type="evidence" value="ECO:0007669"/>
    <property type="project" value="InterPro"/>
</dbReference>
<reference evidence="8" key="1">
    <citation type="submission" date="2015-11" db="EMBL/GenBank/DDBJ databases">
        <title>De novo transcriptome assembly of four potential Pierce s Disease insect vectors from Arizona vineyards.</title>
        <authorList>
            <person name="Tassone E.E."/>
        </authorList>
    </citation>
    <scope>NUCLEOTIDE SEQUENCE</scope>
</reference>
<dbReference type="SMART" id="SM00020">
    <property type="entry name" value="Tryp_SPc"/>
    <property type="match status" value="1"/>
</dbReference>
<dbReference type="InterPro" id="IPR050430">
    <property type="entry name" value="Peptidase_S1"/>
</dbReference>
<dbReference type="Pfam" id="PF00089">
    <property type="entry name" value="Trypsin"/>
    <property type="match status" value="1"/>
</dbReference>
<evidence type="ECO:0000256" key="3">
    <source>
        <dbReference type="ARBA" id="ARBA00022801"/>
    </source>
</evidence>
<organism evidence="8">
    <name type="scientific">Homalodisca liturata</name>
    <dbReference type="NCBI Taxonomy" id="320908"/>
    <lineage>
        <taxon>Eukaryota</taxon>
        <taxon>Metazoa</taxon>
        <taxon>Ecdysozoa</taxon>
        <taxon>Arthropoda</taxon>
        <taxon>Hexapoda</taxon>
        <taxon>Insecta</taxon>
        <taxon>Pterygota</taxon>
        <taxon>Neoptera</taxon>
        <taxon>Paraneoptera</taxon>
        <taxon>Hemiptera</taxon>
        <taxon>Auchenorrhyncha</taxon>
        <taxon>Membracoidea</taxon>
        <taxon>Cicadellidae</taxon>
        <taxon>Cicadellinae</taxon>
        <taxon>Proconiini</taxon>
        <taxon>Homalodisca</taxon>
    </lineage>
</organism>
<proteinExistence type="inferred from homology"/>
<comment type="similarity">
    <text evidence="1">Belongs to the peptidase S1 family.</text>
</comment>
<feature type="chain" id="PRO_5008585207" description="Peptidase S1 domain-containing protein" evidence="6">
    <location>
        <begin position="22"/>
        <end position="257"/>
    </location>
</feature>
<dbReference type="Gene3D" id="2.40.10.10">
    <property type="entry name" value="Trypsin-like serine proteases"/>
    <property type="match status" value="1"/>
</dbReference>
<dbReference type="InterPro" id="IPR001254">
    <property type="entry name" value="Trypsin_dom"/>
</dbReference>
<name>A0A1B6IN21_9HEMI</name>
<dbReference type="SUPFAM" id="SSF50494">
    <property type="entry name" value="Trypsin-like serine proteases"/>
    <property type="match status" value="1"/>
</dbReference>
<evidence type="ECO:0000256" key="2">
    <source>
        <dbReference type="ARBA" id="ARBA00022670"/>
    </source>
</evidence>
<evidence type="ECO:0000313" key="8">
    <source>
        <dbReference type="EMBL" id="JAS88313.1"/>
    </source>
</evidence>
<gene>
    <name evidence="8" type="ORF">g.25420</name>
</gene>
<dbReference type="PANTHER" id="PTHR24276">
    <property type="entry name" value="POLYSERASE-RELATED"/>
    <property type="match status" value="1"/>
</dbReference>
<dbReference type="AlphaFoldDB" id="A0A1B6IN21"/>
<dbReference type="PROSITE" id="PS50240">
    <property type="entry name" value="TRYPSIN_DOM"/>
    <property type="match status" value="1"/>
</dbReference>
<dbReference type="PRINTS" id="PR00722">
    <property type="entry name" value="CHYMOTRYPSIN"/>
</dbReference>
<dbReference type="EMBL" id="GECU01019393">
    <property type="protein sequence ID" value="JAS88313.1"/>
    <property type="molecule type" value="Transcribed_RNA"/>
</dbReference>
<keyword evidence="4" id="KW-0720">Serine protease</keyword>
<keyword evidence="6" id="KW-0732">Signal</keyword>
<accession>A0A1B6IN21</accession>
<feature type="signal peptide" evidence="6">
    <location>
        <begin position="1"/>
        <end position="21"/>
    </location>
</feature>
<evidence type="ECO:0000256" key="1">
    <source>
        <dbReference type="ARBA" id="ARBA00007664"/>
    </source>
</evidence>
<dbReference type="InterPro" id="IPR009003">
    <property type="entry name" value="Peptidase_S1_PA"/>
</dbReference>
<dbReference type="InterPro" id="IPR043504">
    <property type="entry name" value="Peptidase_S1_PA_chymotrypsin"/>
</dbReference>
<dbReference type="InterPro" id="IPR001314">
    <property type="entry name" value="Peptidase_S1A"/>
</dbReference>
<evidence type="ECO:0000256" key="6">
    <source>
        <dbReference type="SAM" id="SignalP"/>
    </source>
</evidence>
<keyword evidence="5" id="KW-1015">Disulfide bond</keyword>
<sequence length="257" mass="27854">MTMNLFACCAFLALVLCLTSGLEIGKHSEGQKRIHGNLGIINGKKASIKKFPYMVALIIDGSLQGSGVILNSHWILTTAFNVAWVPSDELEFRAGSTTYEQGGQTLTAEKVVVHENYTGSWDYDIAVVKLNKPIKLGKKAKPIKLGKKDLKGKTKVVASGWGPSSEYGNPSPNLLSGELTVLDWDTCDETYPYDLTSRLMCTSDTNVAPCGVDFGDPIVYKKAVYGLYAGGYGCLTEPALFTDVANLSKWVKSAIKQ</sequence>
<dbReference type="CDD" id="cd00190">
    <property type="entry name" value="Tryp_SPc"/>
    <property type="match status" value="1"/>
</dbReference>
<keyword evidence="2" id="KW-0645">Protease</keyword>
<evidence type="ECO:0000256" key="5">
    <source>
        <dbReference type="ARBA" id="ARBA00023157"/>
    </source>
</evidence>
<feature type="domain" description="Peptidase S1" evidence="7">
    <location>
        <begin position="40"/>
        <end position="256"/>
    </location>
</feature>
<evidence type="ECO:0000259" key="7">
    <source>
        <dbReference type="PROSITE" id="PS50240"/>
    </source>
</evidence>
<dbReference type="GO" id="GO:0006508">
    <property type="term" value="P:proteolysis"/>
    <property type="evidence" value="ECO:0007669"/>
    <property type="project" value="UniProtKB-KW"/>
</dbReference>
<keyword evidence="3" id="KW-0378">Hydrolase</keyword>
<dbReference type="PANTHER" id="PTHR24276:SF98">
    <property type="entry name" value="FI18310P1-RELATED"/>
    <property type="match status" value="1"/>
</dbReference>
<protein>
    <recommendedName>
        <fullName evidence="7">Peptidase S1 domain-containing protein</fullName>
    </recommendedName>
</protein>
<evidence type="ECO:0000256" key="4">
    <source>
        <dbReference type="ARBA" id="ARBA00022825"/>
    </source>
</evidence>